<dbReference type="GeneID" id="7201013"/>
<gene>
    <name evidence="3" type="ORF">PHATRDRAFT_45933</name>
</gene>
<reference evidence="3 4" key="1">
    <citation type="journal article" date="2008" name="Nature">
        <title>The Phaeodactylum genome reveals the evolutionary history of diatom genomes.</title>
        <authorList>
            <person name="Bowler C."/>
            <person name="Allen A.E."/>
            <person name="Badger J.H."/>
            <person name="Grimwood J."/>
            <person name="Jabbari K."/>
            <person name="Kuo A."/>
            <person name="Maheswari U."/>
            <person name="Martens C."/>
            <person name="Maumus F."/>
            <person name="Otillar R.P."/>
            <person name="Rayko E."/>
            <person name="Salamov A."/>
            <person name="Vandepoele K."/>
            <person name="Beszteri B."/>
            <person name="Gruber A."/>
            <person name="Heijde M."/>
            <person name="Katinka M."/>
            <person name="Mock T."/>
            <person name="Valentin K."/>
            <person name="Verret F."/>
            <person name="Berges J.A."/>
            <person name="Brownlee C."/>
            <person name="Cadoret J.P."/>
            <person name="Chiovitti A."/>
            <person name="Choi C.J."/>
            <person name="Coesel S."/>
            <person name="De Martino A."/>
            <person name="Detter J.C."/>
            <person name="Durkin C."/>
            <person name="Falciatore A."/>
            <person name="Fournet J."/>
            <person name="Haruta M."/>
            <person name="Huysman M.J."/>
            <person name="Jenkins B.D."/>
            <person name="Jiroutova K."/>
            <person name="Jorgensen R.E."/>
            <person name="Joubert Y."/>
            <person name="Kaplan A."/>
            <person name="Kroger N."/>
            <person name="Kroth P.G."/>
            <person name="La Roche J."/>
            <person name="Lindquist E."/>
            <person name="Lommer M."/>
            <person name="Martin-Jezequel V."/>
            <person name="Lopez P.J."/>
            <person name="Lucas S."/>
            <person name="Mangogna M."/>
            <person name="McGinnis K."/>
            <person name="Medlin L.K."/>
            <person name="Montsant A."/>
            <person name="Oudot-Le Secq M.P."/>
            <person name="Napoli C."/>
            <person name="Obornik M."/>
            <person name="Parker M.S."/>
            <person name="Petit J.L."/>
            <person name="Porcel B.M."/>
            <person name="Poulsen N."/>
            <person name="Robison M."/>
            <person name="Rychlewski L."/>
            <person name="Rynearson T.A."/>
            <person name="Schmutz J."/>
            <person name="Shapiro H."/>
            <person name="Siaut M."/>
            <person name="Stanley M."/>
            <person name="Sussman M.R."/>
            <person name="Taylor A.R."/>
            <person name="Vardi A."/>
            <person name="von Dassow P."/>
            <person name="Vyverman W."/>
            <person name="Willis A."/>
            <person name="Wyrwicz L.S."/>
            <person name="Rokhsar D.S."/>
            <person name="Weissenbach J."/>
            <person name="Armbrust E.V."/>
            <person name="Green B.R."/>
            <person name="Van de Peer Y."/>
            <person name="Grigoriev I.V."/>
        </authorList>
    </citation>
    <scope>NUCLEOTIDE SEQUENCE [LARGE SCALE GENOMIC DNA]</scope>
    <source>
        <strain evidence="3 4">CCAP 1055/1</strain>
    </source>
</reference>
<keyword evidence="2" id="KW-0472">Membrane</keyword>
<feature type="region of interest" description="Disordered" evidence="1">
    <location>
        <begin position="102"/>
        <end position="136"/>
    </location>
</feature>
<accession>B7FZ74</accession>
<dbReference type="HOGENOM" id="CLU_1879470_0_0_1"/>
<dbReference type="EMBL" id="CM000611">
    <property type="protein sequence ID" value="EEC48292.1"/>
    <property type="molecule type" value="Genomic_DNA"/>
</dbReference>
<dbReference type="AlphaFoldDB" id="B7FZ74"/>
<name>B7FZ74_PHATC</name>
<dbReference type="Proteomes" id="UP000000759">
    <property type="component" value="Chromosome 8"/>
</dbReference>
<reference evidence="4" key="2">
    <citation type="submission" date="2008-08" db="EMBL/GenBank/DDBJ databases">
        <authorList>
            <consortium name="Diatom Consortium"/>
            <person name="Grigoriev I."/>
            <person name="Grimwood J."/>
            <person name="Kuo A."/>
            <person name="Otillar R.P."/>
            <person name="Salamov A."/>
            <person name="Detter J.C."/>
            <person name="Lindquist E."/>
            <person name="Shapiro H."/>
            <person name="Lucas S."/>
            <person name="Glavina del Rio T."/>
            <person name="Pitluck S."/>
            <person name="Rokhsar D."/>
            <person name="Bowler C."/>
        </authorList>
    </citation>
    <scope>GENOME REANNOTATION</scope>
    <source>
        <strain evidence="4">CCAP 1055/1</strain>
    </source>
</reference>
<evidence type="ECO:0000313" key="3">
    <source>
        <dbReference type="EMBL" id="EEC48292.1"/>
    </source>
</evidence>
<sequence length="136" mass="15171">MSGRSPPLGGNLMIASVLAILSYIPFEIVAKISLVFCVWMFVVDPIPPFSRLLGVGTTLVVALLSKAHRHWHKEANRTDNDKTDKHGVRILTGAKEDYVMIEKHETSSSDEKMSSPVDDSADTLHRSLRRTKNKDE</sequence>
<feature type="transmembrane region" description="Helical" evidence="2">
    <location>
        <begin position="48"/>
        <end position="67"/>
    </location>
</feature>
<keyword evidence="4" id="KW-1185">Reference proteome</keyword>
<dbReference type="InParanoid" id="B7FZ74"/>
<dbReference type="PaxDb" id="2850-Phatr45933"/>
<feature type="transmembrane region" description="Helical" evidence="2">
    <location>
        <begin position="12"/>
        <end position="42"/>
    </location>
</feature>
<evidence type="ECO:0000256" key="2">
    <source>
        <dbReference type="SAM" id="Phobius"/>
    </source>
</evidence>
<dbReference type="KEGG" id="pti:PHATRDRAFT_45933"/>
<dbReference type="RefSeq" id="XP_002180101.1">
    <property type="nucleotide sequence ID" value="XM_002180065.1"/>
</dbReference>
<keyword evidence="2" id="KW-0812">Transmembrane</keyword>
<keyword evidence="2" id="KW-1133">Transmembrane helix</keyword>
<feature type="compositionally biased region" description="Basic and acidic residues" evidence="1">
    <location>
        <begin position="102"/>
        <end position="113"/>
    </location>
</feature>
<evidence type="ECO:0000256" key="1">
    <source>
        <dbReference type="SAM" id="MobiDB-lite"/>
    </source>
</evidence>
<organism evidence="3 4">
    <name type="scientific">Phaeodactylum tricornutum (strain CCAP 1055/1)</name>
    <dbReference type="NCBI Taxonomy" id="556484"/>
    <lineage>
        <taxon>Eukaryota</taxon>
        <taxon>Sar</taxon>
        <taxon>Stramenopiles</taxon>
        <taxon>Ochrophyta</taxon>
        <taxon>Bacillariophyta</taxon>
        <taxon>Bacillariophyceae</taxon>
        <taxon>Bacillariophycidae</taxon>
        <taxon>Naviculales</taxon>
        <taxon>Phaeodactylaceae</taxon>
        <taxon>Phaeodactylum</taxon>
    </lineage>
</organism>
<dbReference type="OrthoDB" id="10586983at2759"/>
<feature type="compositionally biased region" description="Basic residues" evidence="1">
    <location>
        <begin position="126"/>
        <end position="136"/>
    </location>
</feature>
<evidence type="ECO:0000313" key="4">
    <source>
        <dbReference type="Proteomes" id="UP000000759"/>
    </source>
</evidence>
<protein>
    <submittedName>
        <fullName evidence="3">Uncharacterized protein</fullName>
    </submittedName>
</protein>
<proteinExistence type="predicted"/>